<keyword evidence="3" id="KW-1185">Reference proteome</keyword>
<gene>
    <name evidence="2" type="ORF">TrCOL_g2179</name>
</gene>
<feature type="compositionally biased region" description="Low complexity" evidence="1">
    <location>
        <begin position="67"/>
        <end position="89"/>
    </location>
</feature>
<feature type="region of interest" description="Disordered" evidence="1">
    <location>
        <begin position="58"/>
        <end position="102"/>
    </location>
</feature>
<dbReference type="GO" id="GO:0005743">
    <property type="term" value="C:mitochondrial inner membrane"/>
    <property type="evidence" value="ECO:0007669"/>
    <property type="project" value="TreeGrafter"/>
</dbReference>
<name>A0A9W7G1P8_9STRA</name>
<dbReference type="InterPro" id="IPR007849">
    <property type="entry name" value="ATP10"/>
</dbReference>
<evidence type="ECO:0000256" key="1">
    <source>
        <dbReference type="SAM" id="MobiDB-lite"/>
    </source>
</evidence>
<protein>
    <submittedName>
        <fullName evidence="2">Uncharacterized protein</fullName>
    </submittedName>
</protein>
<sequence length="290" mass="31798">MTHFRSLVGCCGSISRGSKTFTTKSNYPHRLYTYNRPRLPTSFSLTSSWPRYFTTTRPLHDKEKSSSSEAPPSSDASSDATSDTSPHASITPSIDQTLRTNPYTGKKRMISKSLADGTFHMLKELKRGGKVMGRGGRAEGRGGEAFDWPGIKGTALDGKEVDLAQGEGGGTFIACVSFKQFGYNVCLSWVEAIRSSQPEVPVYNVVVGEGGIMRLFQPMLRSALTKATPPDMRGRTVMYDPPDVREMREGLGIENTLTGYVYGVKNGQVRWMGAGEVEEGEVEELVNEIM</sequence>
<dbReference type="OrthoDB" id="17089at2759"/>
<accession>A0A9W7G1P8</accession>
<evidence type="ECO:0000313" key="2">
    <source>
        <dbReference type="EMBL" id="GMI28768.1"/>
    </source>
</evidence>
<dbReference type="Proteomes" id="UP001165065">
    <property type="component" value="Unassembled WGS sequence"/>
</dbReference>
<dbReference type="EMBL" id="BRYA01000669">
    <property type="protein sequence ID" value="GMI28768.1"/>
    <property type="molecule type" value="Genomic_DNA"/>
</dbReference>
<feature type="compositionally biased region" description="Polar residues" evidence="1">
    <location>
        <begin position="90"/>
        <end position="102"/>
    </location>
</feature>
<comment type="caution">
    <text evidence="2">The sequence shown here is derived from an EMBL/GenBank/DDBJ whole genome shotgun (WGS) entry which is preliminary data.</text>
</comment>
<dbReference type="GO" id="GO:0033615">
    <property type="term" value="P:mitochondrial proton-transporting ATP synthase complex assembly"/>
    <property type="evidence" value="ECO:0007669"/>
    <property type="project" value="TreeGrafter"/>
</dbReference>
<evidence type="ECO:0000313" key="3">
    <source>
        <dbReference type="Proteomes" id="UP001165065"/>
    </source>
</evidence>
<reference evidence="3" key="1">
    <citation type="journal article" date="2023" name="Commun. Biol.">
        <title>Genome analysis of Parmales, the sister group of diatoms, reveals the evolutionary specialization of diatoms from phago-mixotrophs to photoautotrophs.</title>
        <authorList>
            <person name="Ban H."/>
            <person name="Sato S."/>
            <person name="Yoshikawa S."/>
            <person name="Yamada K."/>
            <person name="Nakamura Y."/>
            <person name="Ichinomiya M."/>
            <person name="Sato N."/>
            <person name="Blanc-Mathieu R."/>
            <person name="Endo H."/>
            <person name="Kuwata A."/>
            <person name="Ogata H."/>
        </authorList>
    </citation>
    <scope>NUCLEOTIDE SEQUENCE [LARGE SCALE GENOMIC DNA]</scope>
</reference>
<dbReference type="PANTHER" id="PTHR28106">
    <property type="entry name" value="MITOCHONDRIAL ATPASE COMPLEX SUBUNIT ATP10"/>
    <property type="match status" value="1"/>
</dbReference>
<dbReference type="PANTHER" id="PTHR28106:SF1">
    <property type="entry name" value="MITOCHONDRIAL ATPASE COMPLEX SUBUNIT ATP10"/>
    <property type="match status" value="1"/>
</dbReference>
<dbReference type="AlphaFoldDB" id="A0A9W7G1P8"/>
<organism evidence="2 3">
    <name type="scientific">Triparma columacea</name>
    <dbReference type="NCBI Taxonomy" id="722753"/>
    <lineage>
        <taxon>Eukaryota</taxon>
        <taxon>Sar</taxon>
        <taxon>Stramenopiles</taxon>
        <taxon>Ochrophyta</taxon>
        <taxon>Bolidophyceae</taxon>
        <taxon>Parmales</taxon>
        <taxon>Triparmaceae</taxon>
        <taxon>Triparma</taxon>
    </lineage>
</organism>
<dbReference type="Pfam" id="PF05176">
    <property type="entry name" value="ATP-synt_10"/>
    <property type="match status" value="1"/>
</dbReference>
<proteinExistence type="predicted"/>